<sequence>MPTAPTTLSAPTTGSGMYLAGLRLTNFRSCRGVEIKLQPGLTLLVGDNNSGKSNVIDAMRLLTTPLSGRRVRYLEIDDVSTGTDGPIEIVGEFDGLTRFQQGQYIGALDIATNKAYYMTRFRPNVDVPRRSKLENLVGRAAGPDAEPEKRDQIRHVYLAPLRDAKRELDSATGNRMALIIKYLTSEADRTDFLDQAIDGLRKLEEHDVITGTQKRLQEHVSDLTDPVRGQVIGLSFRDVRLQRLARGLRLKMAEHGVDLADIEDSGLGYANLLYMASVIIELRNAQDAELTLFLVEEPEAHLHPQLQAVLLDYLQEQAVKSLRDDTDGPAGRIQVVATTHSPNLASAVGIRSIVVLRTQETPTPEITEDSLATEVEVVPTGIQRGTAAIALCDIDLTDEERRKIDQYLDVSRAELLFTRRAVLVEGVSEAVILPPLARHCVLDKTAPSYGAKCREFRAVSIISIGSVDFGPYLKLLLQQVNGVRLVDRLVVITDGDPDVAGEVDQDDDLDDEPKAGEPKTEDEPAATLSRKDRLEEIGTQLSADSILAVFAAEFTLEADLMNPFTVNGPLLETAFKRQKPRSGRFWSTLTTSTNPAEVFYRKLRTSKRYIGKGEFAHDVAELIQSGGTFKCPTYLTQAVQSAMR</sequence>
<keyword evidence="4" id="KW-0378">Hydrolase</keyword>
<dbReference type="Pfam" id="PF13175">
    <property type="entry name" value="AAA_15"/>
    <property type="match status" value="2"/>
</dbReference>
<dbReference type="RefSeq" id="WP_189041248.1">
    <property type="nucleotide sequence ID" value="NZ_BMNB01000004.1"/>
</dbReference>
<dbReference type="GO" id="GO:0004519">
    <property type="term" value="F:endonuclease activity"/>
    <property type="evidence" value="ECO:0007669"/>
    <property type="project" value="UniProtKB-KW"/>
</dbReference>
<feature type="domain" description="Endonuclease GajA/Old nuclease/RecF-like AAA" evidence="2">
    <location>
        <begin position="17"/>
        <end position="66"/>
    </location>
</feature>
<dbReference type="AlphaFoldDB" id="A0A917TP51"/>
<evidence type="ECO:0000256" key="1">
    <source>
        <dbReference type="SAM" id="MobiDB-lite"/>
    </source>
</evidence>
<evidence type="ECO:0000313" key="5">
    <source>
        <dbReference type="Proteomes" id="UP000608890"/>
    </source>
</evidence>
<accession>A0A917TP51</accession>
<feature type="domain" description="OLD protein-like TOPRIM" evidence="3">
    <location>
        <begin position="416"/>
        <end position="496"/>
    </location>
</feature>
<dbReference type="InterPro" id="IPR041685">
    <property type="entry name" value="AAA_GajA/Old/RecF-like"/>
</dbReference>
<feature type="compositionally biased region" description="Basic and acidic residues" evidence="1">
    <location>
        <begin position="512"/>
        <end position="522"/>
    </location>
</feature>
<reference evidence="4" key="2">
    <citation type="submission" date="2020-09" db="EMBL/GenBank/DDBJ databases">
        <authorList>
            <person name="Sun Q."/>
            <person name="Zhou Y."/>
        </authorList>
    </citation>
    <scope>NUCLEOTIDE SEQUENCE</scope>
    <source>
        <strain evidence="4">CGMCC 4.7312</strain>
    </source>
</reference>
<dbReference type="CDD" id="cd01026">
    <property type="entry name" value="TOPRIM_OLD"/>
    <property type="match status" value="1"/>
</dbReference>
<evidence type="ECO:0000259" key="2">
    <source>
        <dbReference type="Pfam" id="PF13175"/>
    </source>
</evidence>
<dbReference type="PANTHER" id="PTHR43581:SF4">
    <property type="entry name" value="ATP_GTP PHOSPHATASE"/>
    <property type="match status" value="1"/>
</dbReference>
<dbReference type="Gene3D" id="3.40.50.300">
    <property type="entry name" value="P-loop containing nucleotide triphosphate hydrolases"/>
    <property type="match status" value="1"/>
</dbReference>
<proteinExistence type="predicted"/>
<dbReference type="Proteomes" id="UP000608890">
    <property type="component" value="Unassembled WGS sequence"/>
</dbReference>
<dbReference type="InterPro" id="IPR034139">
    <property type="entry name" value="TOPRIM_OLD"/>
</dbReference>
<gene>
    <name evidence="4" type="ORF">GCM10011608_11270</name>
</gene>
<dbReference type="Pfam" id="PF20469">
    <property type="entry name" value="OLD-like_TOPRIM"/>
    <property type="match status" value="1"/>
</dbReference>
<evidence type="ECO:0000313" key="4">
    <source>
        <dbReference type="EMBL" id="GGM28177.1"/>
    </source>
</evidence>
<dbReference type="SUPFAM" id="SSF52540">
    <property type="entry name" value="P-loop containing nucleoside triphosphate hydrolases"/>
    <property type="match status" value="1"/>
</dbReference>
<dbReference type="InterPro" id="IPR027417">
    <property type="entry name" value="P-loop_NTPase"/>
</dbReference>
<name>A0A917TP51_9ACTN</name>
<keyword evidence="5" id="KW-1185">Reference proteome</keyword>
<feature type="domain" description="Endonuclease GajA/Old nuclease/RecF-like AAA" evidence="2">
    <location>
        <begin position="261"/>
        <end position="345"/>
    </location>
</feature>
<reference evidence="4" key="1">
    <citation type="journal article" date="2014" name="Int. J. Syst. Evol. Microbiol.">
        <title>Complete genome sequence of Corynebacterium casei LMG S-19264T (=DSM 44701T), isolated from a smear-ripened cheese.</title>
        <authorList>
            <consortium name="US DOE Joint Genome Institute (JGI-PGF)"/>
            <person name="Walter F."/>
            <person name="Albersmeier A."/>
            <person name="Kalinowski J."/>
            <person name="Ruckert C."/>
        </authorList>
    </citation>
    <scope>NUCLEOTIDE SEQUENCE</scope>
    <source>
        <strain evidence="4">CGMCC 4.7312</strain>
    </source>
</reference>
<comment type="caution">
    <text evidence="4">The sequence shown here is derived from an EMBL/GenBank/DDBJ whole genome shotgun (WGS) entry which is preliminary data.</text>
</comment>
<feature type="region of interest" description="Disordered" evidence="1">
    <location>
        <begin position="497"/>
        <end position="529"/>
    </location>
</feature>
<evidence type="ECO:0000259" key="3">
    <source>
        <dbReference type="Pfam" id="PF20469"/>
    </source>
</evidence>
<feature type="compositionally biased region" description="Acidic residues" evidence="1">
    <location>
        <begin position="497"/>
        <end position="511"/>
    </location>
</feature>
<dbReference type="EMBL" id="BMNB01000004">
    <property type="protein sequence ID" value="GGM28177.1"/>
    <property type="molecule type" value="Genomic_DNA"/>
</dbReference>
<dbReference type="PANTHER" id="PTHR43581">
    <property type="entry name" value="ATP/GTP PHOSPHATASE"/>
    <property type="match status" value="1"/>
</dbReference>
<organism evidence="4 5">
    <name type="scientific">Micromonospora sonchi</name>
    <dbReference type="NCBI Taxonomy" id="1763543"/>
    <lineage>
        <taxon>Bacteria</taxon>
        <taxon>Bacillati</taxon>
        <taxon>Actinomycetota</taxon>
        <taxon>Actinomycetes</taxon>
        <taxon>Micromonosporales</taxon>
        <taxon>Micromonosporaceae</taxon>
        <taxon>Micromonospora</taxon>
    </lineage>
</organism>
<keyword evidence="4" id="KW-0255">Endonuclease</keyword>
<dbReference type="InterPro" id="IPR051396">
    <property type="entry name" value="Bact_Antivir_Def_Nuclease"/>
</dbReference>
<protein>
    <submittedName>
        <fullName evidence="4">ATP-dependent endonuclease</fullName>
    </submittedName>
</protein>
<keyword evidence="4" id="KW-0540">Nuclease</keyword>